<feature type="domain" description="Trimeric autotransporter adhesin YadA-like stalk" evidence="14">
    <location>
        <begin position="1204"/>
        <end position="1242"/>
    </location>
</feature>
<feature type="compositionally biased region" description="Low complexity" evidence="11">
    <location>
        <begin position="3947"/>
        <end position="3965"/>
    </location>
</feature>
<dbReference type="InterPro" id="IPR011049">
    <property type="entry name" value="Serralysin-like_metalloprot_C"/>
</dbReference>
<feature type="domain" description="Trimeric autotransporter adhesin YadA-like stalk" evidence="14">
    <location>
        <begin position="2220"/>
        <end position="2259"/>
    </location>
</feature>
<dbReference type="InterPro" id="IPR045584">
    <property type="entry name" value="Pilin-like"/>
</dbReference>
<dbReference type="GO" id="GO:0009279">
    <property type="term" value="C:cell outer membrane"/>
    <property type="evidence" value="ECO:0007669"/>
    <property type="project" value="UniProtKB-SubCell"/>
</dbReference>
<dbReference type="Proteomes" id="UP000595373">
    <property type="component" value="Chromosome"/>
</dbReference>
<feature type="domain" description="Trimeric autotransporter adhesin YadA-like head" evidence="13">
    <location>
        <begin position="957"/>
        <end position="977"/>
    </location>
</feature>
<comment type="similarity">
    <text evidence="3">Belongs to the autotransporter-2 (AT-2) (TC 1.B.40) family.</text>
</comment>
<keyword evidence="16" id="KW-1185">Reference proteome</keyword>
<evidence type="ECO:0000256" key="2">
    <source>
        <dbReference type="ARBA" id="ARBA00004442"/>
    </source>
</evidence>
<feature type="domain" description="Trimeric autotransporter adhesin YadA-like head" evidence="13">
    <location>
        <begin position="2462"/>
        <end position="2491"/>
    </location>
</feature>
<accession>A0A9Q7E6S8</accession>
<dbReference type="SUPFAM" id="SSF101967">
    <property type="entry name" value="Adhesin YadA, collagen-binding domain"/>
    <property type="match status" value="9"/>
</dbReference>
<dbReference type="Gene3D" id="2.150.10.10">
    <property type="entry name" value="Serralysin-like metalloprotease, C-terminal"/>
    <property type="match status" value="10"/>
</dbReference>
<dbReference type="Gene3D" id="1.20.5.170">
    <property type="match status" value="2"/>
</dbReference>
<feature type="domain" description="Trimeric autotransporter adhesin YadA-like head" evidence="13">
    <location>
        <begin position="535"/>
        <end position="560"/>
    </location>
</feature>
<proteinExistence type="inferred from homology"/>
<dbReference type="Pfam" id="PF03895">
    <property type="entry name" value="YadA_anchor"/>
    <property type="match status" value="1"/>
</dbReference>
<dbReference type="InterPro" id="IPR008635">
    <property type="entry name" value="Coiled_stalk_dom"/>
</dbReference>
<dbReference type="EMBL" id="CP066558">
    <property type="protein sequence ID" value="QQF81621.1"/>
    <property type="molecule type" value="Genomic_DNA"/>
</dbReference>
<evidence type="ECO:0000313" key="16">
    <source>
        <dbReference type="Proteomes" id="UP000595373"/>
    </source>
</evidence>
<evidence type="ECO:0000256" key="9">
    <source>
        <dbReference type="ARBA" id="ARBA00023136"/>
    </source>
</evidence>
<evidence type="ECO:0000313" key="15">
    <source>
        <dbReference type="EMBL" id="QQF81621.1"/>
    </source>
</evidence>
<dbReference type="Pfam" id="PF05658">
    <property type="entry name" value="YadA_head"/>
    <property type="match status" value="10"/>
</dbReference>
<feature type="domain" description="Trimeric autotransporter adhesin YadA-like stalk" evidence="14">
    <location>
        <begin position="2416"/>
        <end position="2437"/>
    </location>
</feature>
<keyword evidence="6" id="KW-0812">Transmembrane</keyword>
<feature type="domain" description="Trimeric autotransporter adhesin YadA-like head" evidence="13">
    <location>
        <begin position="497"/>
        <end position="523"/>
    </location>
</feature>
<feature type="domain" description="Trimeric autotransporter adhesin YadA-like stalk" evidence="14">
    <location>
        <begin position="2697"/>
        <end position="2732"/>
    </location>
</feature>
<reference evidence="15 16" key="1">
    <citation type="submission" date="2020-12" db="EMBL/GenBank/DDBJ databases">
        <title>ASc-MMNZ-VFA-070.</title>
        <authorList>
            <person name="Schryvers A."/>
            <person name="Mostafa Nazari M."/>
            <person name="Farshchi Andisi V."/>
            <person name="Timsit E."/>
            <person name="Walter Morck D."/>
        </authorList>
    </citation>
    <scope>NUCLEOTIDE SEQUENCE [LARGE SCALE GENOMIC DNA]</scope>
    <source>
        <strain evidence="15 16">ASc-MMNZ-VFA-070</strain>
    </source>
</reference>
<evidence type="ECO:0000256" key="3">
    <source>
        <dbReference type="ARBA" id="ARBA00005848"/>
    </source>
</evidence>
<evidence type="ECO:0000256" key="10">
    <source>
        <dbReference type="ARBA" id="ARBA00023237"/>
    </source>
</evidence>
<name>A0A9Q7E6S8_HISSO</name>
<feature type="compositionally biased region" description="Low complexity" evidence="11">
    <location>
        <begin position="3771"/>
        <end position="3783"/>
    </location>
</feature>
<evidence type="ECO:0000256" key="11">
    <source>
        <dbReference type="SAM" id="MobiDB-lite"/>
    </source>
</evidence>
<feature type="compositionally biased region" description="Polar residues" evidence="11">
    <location>
        <begin position="3851"/>
        <end position="3864"/>
    </location>
</feature>
<feature type="compositionally biased region" description="Low complexity" evidence="11">
    <location>
        <begin position="3749"/>
        <end position="3763"/>
    </location>
</feature>
<feature type="domain" description="Trimeric autotransporter adhesin YadA-like C-terminal membrane anchor" evidence="12">
    <location>
        <begin position="4498"/>
        <end position="4552"/>
    </location>
</feature>
<feature type="region of interest" description="Disordered" evidence="11">
    <location>
        <begin position="3947"/>
        <end position="3967"/>
    </location>
</feature>
<feature type="domain" description="Trimeric autotransporter adhesin YadA-like head" evidence="13">
    <location>
        <begin position="292"/>
        <end position="315"/>
    </location>
</feature>
<dbReference type="RefSeq" id="WP_075293805.1">
    <property type="nucleotide sequence ID" value="NZ_CP018803.1"/>
</dbReference>
<evidence type="ECO:0000256" key="7">
    <source>
        <dbReference type="ARBA" id="ARBA00022729"/>
    </source>
</evidence>
<evidence type="ECO:0000259" key="14">
    <source>
        <dbReference type="Pfam" id="PF05662"/>
    </source>
</evidence>
<dbReference type="SUPFAM" id="SSF54523">
    <property type="entry name" value="Pili subunits"/>
    <property type="match status" value="1"/>
</dbReference>
<feature type="domain" description="Trimeric autotransporter adhesin YadA-like head" evidence="13">
    <location>
        <begin position="3272"/>
        <end position="3298"/>
    </location>
</feature>
<dbReference type="InterPro" id="IPR008640">
    <property type="entry name" value="Adhesin_Head_dom"/>
</dbReference>
<feature type="region of interest" description="Disordered" evidence="11">
    <location>
        <begin position="3742"/>
        <end position="3890"/>
    </location>
</feature>
<evidence type="ECO:0000256" key="1">
    <source>
        <dbReference type="ARBA" id="ARBA00004241"/>
    </source>
</evidence>
<gene>
    <name evidence="15" type="ORF">JFL49_05880</name>
</gene>
<feature type="compositionally biased region" description="Low complexity" evidence="11">
    <location>
        <begin position="3808"/>
        <end position="3846"/>
    </location>
</feature>
<feature type="domain" description="Trimeric autotransporter adhesin YadA-like stalk" evidence="14">
    <location>
        <begin position="620"/>
        <end position="642"/>
    </location>
</feature>
<keyword evidence="5" id="KW-1134">Transmembrane beta strand</keyword>
<evidence type="ECO:0000256" key="6">
    <source>
        <dbReference type="ARBA" id="ARBA00022692"/>
    </source>
</evidence>
<feature type="domain" description="Trimeric autotransporter adhesin YadA-like head" evidence="13">
    <location>
        <begin position="455"/>
        <end position="481"/>
    </location>
</feature>
<dbReference type="Pfam" id="PF05662">
    <property type="entry name" value="YadA_stalk"/>
    <property type="match status" value="5"/>
</dbReference>
<evidence type="ECO:0000256" key="5">
    <source>
        <dbReference type="ARBA" id="ARBA00022452"/>
    </source>
</evidence>
<feature type="domain" description="Trimeric autotransporter adhesin YadA-like head" evidence="13">
    <location>
        <begin position="181"/>
        <end position="206"/>
    </location>
</feature>
<feature type="domain" description="Trimeric autotransporter adhesin YadA-like head" evidence="13">
    <location>
        <begin position="2499"/>
        <end position="2519"/>
    </location>
</feature>
<protein>
    <submittedName>
        <fullName evidence="15">YadA-like family protein</fullName>
    </submittedName>
</protein>
<sequence>MNKIFKTKYDVTTGQTKVVSELANNRQVASRVEGASGRQPKCGVFLDNFLGVFKLAPLALALSVALPNVGYTANVWIEFENSRKEVVDLNEGTGIWNDRRDMDDPKNREATILSSGMNRTGAVTQLRNKDFYKTVVIGSRAVGGGGGATSIGYGTIVGKNNSTVSIGEPHQGTAVGYRSFAQGNESTALGNDAVAWGESAISIGSDNIGKGVTKYTKKGLAYEVWGLFIKAGKNFNYTNEYSAIDSGNLDVTEEDYRRYLSTNEAGAEKYFYKTHNWAYGDSSIAIGSRNVAYGQSAVAIGTASVAQGNYSTAFGIGTYAKGNSAVAVGNETYVYANNSIGVGNEVQAINDGSMVYGYQSYAGGSGAVAIGKRALANVAPSDHFTETVERFGDYWYEGDSTVNALGKLDNPSNGGISRTLDEYFKPKAVRQQGTGEEKAESKNSGAVAIGYYVYALGENSIALGRQAYSKGNRSIAIGPYAYGAKEKTAALGYGSKAIGEQSMALGSLSRAEGQNSIAIGVNSAVKNETNSIKRNGQNTIAIGNETEATMDNSVALGYKSTTKYFYRNGNKNTATLNGDEAIDLDPYIPEGSSYTLRTNKTAGIVSVGWNNSKRELGLRRIVGVAPGALDSDVATIGQLRALAYVKKEGVVTYYTKEGNKIIKLTKGDDGKFYKVNTKDGTPYKDLGAVDAKNVFVGPKGANEKTESKMINGKEYSLGNMGERIKFANILDGEISNKSDQAITGAQLNNLGSILGIQPKTDDKTKFVLSNDSNKKNFAAVEYIGSDKGVNVTFREAIEDTISAINSGYKFSDETKDNTPFYLGSTIKIVAGDIPQSGNSKTKTHLGKNLKTQFTKEDSNATATFTIGLKDDPEFKTVKLTGNPTDDQHAVNKAYVDNKLQNVSTNLHFLSVQGNDKAAVNYNNDGAKANYSVAIGVNAQVVDPTTVVPPKKTKPTATAGIAIGYNAKSEAENAVAIGRDVSIDVPNSFVMGSNNTVTQSFKETNGAVVVIGSGTKLVESKSSIAIGAVYVERGDKKDGTVIENAAWTASIGNKNKIKNGTDIVALGNNIEVKDETNEENPKNKTRIANNDLILIGNGATAETAKESVLIGAKSKAETGAKSAVIIGHSAKAEANAVGAVAIGQGATVKTDAGNSIALGQGSEATEKETAPSEASSSNSVKFKWTAGVGASKSVVSLGNKDKERQIKHVAAGAVDKNSTDAINGSQLYAVADEFSKLAVNVLGAEKADGDTAGFKKSNFEVAKYNGKTTASTPTEMTFKDAIGQNTTAINQGFIFGVGDQPDEYGTHYLGDKLTIKAGNINREEFKSDNIKTHYEKGNKNILIGIKDKPSFKNVLITEEIPDNLDSAKKSAYDKHAVNKAYLDKRLEKVAANFTVKGDNSKAGEGYTLDKDHNELIIAGDSKNIETTVDKDHKKVSINLKDTLTGITSIANNDTKIELKNNGGKSIVFTAGDTNNKVTLTGDKFSGVSEIGKDDQAKITFKNNGSNEIDFKAGSTTYKFTDSELDLANKPITNLASGLDTSSGSTRQNLDELLKLIGTNGQPSGSSNDGKLNKAVNVKDLLHVANELKNKGLTFQGNGDDDKVTRKLGETLKIVGETSSTGSTQTTETAAGNITVAKKNGTTNEADTLEIKLSKNLKGIESVGKDENSKITFNSNGTKSIVFTAGDSSNSVTLTGDKFSGVSEISSKDNKSTLKLGVDKATVELEYGKSKLELKDTEATITAGDNAGSIKITSNSDKKIELSPENGATLTLAKDTTNGGAHVKATGLSHVGLNDQNALIFKNGSSNSNTAVLKVGNADLTFTPTGSNGNQKVQISGLSSGLTDIGSSTGISGNNSTQKLDELLKLKPQPSGTSNNQDKLSRAVNVEDLLDIAQGLVDKGLKFQGNDTSSTITTKLGGTLKIVGETATLTTQITTAPDNITVKKKSGSEDTLEIGLSDALKGITSISGKNDSNGSAVAKIEFNSTGTGGTTTTPNVKITAGGGTFTFGDNGLDLGNKKITKLESGLGLNGTSTGSGAGGNGNADIIKKILEGNPDGTTGGSNSTSIANNAVNVKDLSEVAKAIVTKGLTFAGNTGEAKAALGDKITIKGEGTYLTSEAKNGTGNSKEITFSLTDKVTNKLAIINVGNGSTNGDNSFALGKDSVIVQKKTAPSGIIPNAGKDEVKFSWATATATATAGASKTTNPADMKEVISVGDTNAERIITHVAAGEVRDGSTDAVNGGQLKSVIDVFANLGINVLGAEKAEADKDGFKKTTFTALKNTSGANEATKDTFKDAINANTAKINEGLKFKGDGSNSEQQLYLGSTLTIKGAETTAQTPAQGAGTAKHQNITTTAKNGGILEIALNQNLKDITSIGKDDNNVLTFENGTSGTGGTSPTASLKVGGASLTFTKSDDNKVKISGIADGSAENDAVTVKQLTASKLHYLSVKGPNGTQNGENYNNDGAKAQNSIAIGSKASVKDEGSHDAIAIGYNSLVENAKWSMAIGANTQAKSIQSLALGYETKVLENSDASIAIGVSDTKIENAKWAVALGNKITINGSGNNVVAIGSNINVGSGNDDLIVIGNRGDSSPQITNAKNSVIIGKQAISQAESAVVIGTSANVEANATGAVAIGDSAKVESAAGDSIALGKNSVAKTKQPSPAGLISNSGTNDIKITWRTTEGDTTKSVFSVGSSGNERIITNVADGKVDTGSTDAINGGQLKSVIDVFANLGVSVLGAEKADSGDGFKQTAFTKLKDETGQDTAVKAQTTFKGAIEESIKTINKGLKFAGDQGNEFTRQLGATVSIKGAKGDASSPTSASSAVQNGADNHQNIFTTAKAGTLEIALNKDLKGIQSIANGEKAKIALDKDEKTITFSSGEKPESVTLKGSTFSGVSEITKGENKAALKLEDAKATLKNAKDGSSLALDNTGATLSAGKDKGSIKVSNGTSNKIELSPENGSIVTLKKDTTNSGVQATGLSTIGKDGDNALVFKNGAGNKAELKVGGSTLTFTKSDSGNAVKISNVAVGKIESSSSEAITGGQLADLATHLGVSVKDDNGKKIAFEQPNFDVIKGGTKEANSGTTTATGPTTFKGAIDQLITAVNGGLTFKGNDGMPTSTTLQLGGTLTIDSSTVGNGTTGATVEKDITVSLTPSTNGDAKEAGTLTLKLNKATEVKEDDEKVVTSKAVATELKKYTTTADLDKGYLKVDGSNIGEDEEKKKQGRKTFGSNVGIAEIKLDSTDKSDTELVQAKALIGYLKGKGTNSVKISDSPETKADGDNSISIGLKAVTQNADSIAIGYNTSATNRKSLVLGSDSKMDGEESVAIGSTNTVSGKYSGVLGKRNTVSGEHSYAVGAYNTLAGEHTYVLGSNITTDDKVKNAVILGNNSKGEKDAVSVGSDTQQRRIVYVANPKNQHDAVNKQYVDGLGLNFKGNDNQEIHKKLSQTLEIVGKGLNKAQTAKFKGTNGNIAVKSSSGKDKKLEISLNEKLSNIKTIENKGSSIEFNANDKNGSSKTIKNLLLTGNGTKMVLSYKGVHLNEKQLIGLKSGLLEKHNGKDQERKGLDDLIGENFDKSSIKTHAVNVGDLAKISKEIVEKGYKYKADIPSNNSNDTSIKLGSTISIVKLSGTSTNGVITSSQPSTPTINIGDYKGDNLITRYTNESGNAKIEIGFKDAPIFSKVTLSTPQMYGGNSIGGNDLITKSYLEQALDSFKFNVANGDGTTYQIGRNDTLKFNAGLNIQLTLAKEGEKPENGATSASSTSAVTSTPAPAPAPAPAVAVASSPSGGTSTNGGGANRGGSSNGAGSNGGGSNGMASPSTTASTGAGMATTGATSSTMPTSTPTTTTTPTTAVVTIGTKNDLTDITSISSKPKDGSADGSGAGSSAGGSSANGATGEVTKLTLDPTKGATFQVGKQGSQVTINDDGISLTPKGASGMNNPSASTPSIVINAGSAPADSTSSATPADPSLPAVDNGPSITFSTKDESGKKIGFGTIKGLADIKPNETDGSIAANKNYVDSKIKEVTAGQPFEYATIKDNAKVVRGLDGKLYKEADLNKYYYDEKTASYKPRDPKNSSMTELKALKNDEVIVNLMPKGGDDKSPIAIGNVKSILGAEASTDQDEAAKAIEELIKENGTLSTKKDNVATGSDIAALAKAGLNFSVSTGKDIHRNLGEKISIVGRDLKAEILKEMNISNGKVDDDKKAEYEAKLAVAKKAIADGFSTKNVVTIANQNSVVINIADKPEFKAISIKDETAPGMSLDLNPNAISMEDDDGNNTVMDAGGMVVTDGNNSAEISTSEISLTGSDGKESHLEAGKLVLSHTDKELVIEAGEKGGKITGLAVRHPTDSDYGTDTTRAATESAVKKNRDDVEDGVIGPMVYTDNKGNRLVKVEGKYYLVSDVENGKAKEKANAVANPALSLVNADRNGGDTKAPVVLNNVAAGELSENSRQAVNGAQLHQTNVHVQNNSLRINNLQNQVNILNKDMRAGVAQAVAQANLPVNILPGKSTLSLATGNYMGTQAFAVGYSRVSDNGKLSVKFSLGHGDKKTSVGAGIGYSW</sequence>
<keyword evidence="8" id="KW-0653">Protein transport</keyword>
<evidence type="ECO:0000259" key="12">
    <source>
        <dbReference type="Pfam" id="PF03895"/>
    </source>
</evidence>
<keyword evidence="9" id="KW-0472">Membrane</keyword>
<dbReference type="Gene3D" id="3.30.1300.30">
    <property type="entry name" value="GSPII I/J protein-like"/>
    <property type="match status" value="1"/>
</dbReference>
<evidence type="ECO:0000256" key="4">
    <source>
        <dbReference type="ARBA" id="ARBA00022448"/>
    </source>
</evidence>
<comment type="subcellular location">
    <subcellularLocation>
        <location evidence="2">Cell outer membrane</location>
    </subcellularLocation>
    <subcellularLocation>
        <location evidence="1">Cell surface</location>
    </subcellularLocation>
</comment>
<dbReference type="CDD" id="cd12820">
    <property type="entry name" value="LbR_YadA-like"/>
    <property type="match status" value="3"/>
</dbReference>
<keyword evidence="10" id="KW-0998">Cell outer membrane</keyword>
<dbReference type="InterPro" id="IPR005594">
    <property type="entry name" value="YadA_C"/>
</dbReference>
<dbReference type="GO" id="GO:0015031">
    <property type="term" value="P:protein transport"/>
    <property type="evidence" value="ECO:0007669"/>
    <property type="project" value="UniProtKB-KW"/>
</dbReference>
<keyword evidence="4" id="KW-0813">Transport</keyword>
<feature type="compositionally biased region" description="Gly residues" evidence="11">
    <location>
        <begin position="3784"/>
        <end position="3807"/>
    </location>
</feature>
<evidence type="ECO:0000259" key="13">
    <source>
        <dbReference type="Pfam" id="PF05658"/>
    </source>
</evidence>
<dbReference type="GO" id="GO:0009986">
    <property type="term" value="C:cell surface"/>
    <property type="evidence" value="ECO:0007669"/>
    <property type="project" value="UniProtKB-SubCell"/>
</dbReference>
<feature type="compositionally biased region" description="Low complexity" evidence="11">
    <location>
        <begin position="3881"/>
        <end position="3890"/>
    </location>
</feature>
<evidence type="ECO:0000256" key="8">
    <source>
        <dbReference type="ARBA" id="ARBA00022927"/>
    </source>
</evidence>
<organism evidence="15 16">
    <name type="scientific">Histophilus somni</name>
    <name type="common">Haemophilus somnus</name>
    <dbReference type="NCBI Taxonomy" id="731"/>
    <lineage>
        <taxon>Bacteria</taxon>
        <taxon>Pseudomonadati</taxon>
        <taxon>Pseudomonadota</taxon>
        <taxon>Gammaproteobacteria</taxon>
        <taxon>Pasteurellales</taxon>
        <taxon>Pasteurellaceae</taxon>
        <taxon>Histophilus</taxon>
    </lineage>
</organism>
<keyword evidence="7" id="KW-0732">Signal</keyword>
<feature type="domain" description="Trimeric autotransporter adhesin YadA-like head" evidence="13">
    <location>
        <begin position="1133"/>
        <end position="1161"/>
    </location>
</feature>